<dbReference type="SUPFAM" id="SSF144000">
    <property type="entry name" value="Oxysterol-binding protein-like"/>
    <property type="match status" value="1"/>
</dbReference>
<evidence type="ECO:0000313" key="4">
    <source>
        <dbReference type="Proteomes" id="UP001320420"/>
    </source>
</evidence>
<name>A0AAN9UMH8_9PEZI</name>
<dbReference type="Proteomes" id="UP001320420">
    <property type="component" value="Unassembled WGS sequence"/>
</dbReference>
<reference evidence="3 4" key="1">
    <citation type="submission" date="2024-02" db="EMBL/GenBank/DDBJ databases">
        <title>De novo assembly and annotation of 12 fungi associated with fruit tree decline syndrome in Ontario, Canada.</title>
        <authorList>
            <person name="Sulman M."/>
            <person name="Ellouze W."/>
            <person name="Ilyukhin E."/>
        </authorList>
    </citation>
    <scope>NUCLEOTIDE SEQUENCE [LARGE SCALE GENOMIC DNA]</scope>
    <source>
        <strain evidence="3 4">M11/M66-122</strain>
    </source>
</reference>
<evidence type="ECO:0000313" key="3">
    <source>
        <dbReference type="EMBL" id="KAK7751095.1"/>
    </source>
</evidence>
<dbReference type="GO" id="GO:0005829">
    <property type="term" value="C:cytosol"/>
    <property type="evidence" value="ECO:0007669"/>
    <property type="project" value="TreeGrafter"/>
</dbReference>
<proteinExistence type="inferred from homology"/>
<comment type="caution">
    <text evidence="3">The sequence shown here is derived from an EMBL/GenBank/DDBJ whole genome shotgun (WGS) entry which is preliminary data.</text>
</comment>
<accession>A0AAN9UMH8</accession>
<evidence type="ECO:0008006" key="5">
    <source>
        <dbReference type="Google" id="ProtNLM"/>
    </source>
</evidence>
<dbReference type="Gene3D" id="2.40.160.120">
    <property type="match status" value="1"/>
</dbReference>
<comment type="similarity">
    <text evidence="1 2">Belongs to the OSBP family.</text>
</comment>
<dbReference type="InterPro" id="IPR018494">
    <property type="entry name" value="Oxysterol-bd_CS"/>
</dbReference>
<sequence>MAKPQSNISQIKDFLAYITTVKGDLSNITAPPSVLSPKSVTEIPGSWAERHELFLLPPQERDPARRALLVLKNYLCSLKRQTYTAASEGSDGGAKKPLNAFLGELFLGTFQGNDGSETRLISEQVSHHPPVTACVMYNEQHGISSSGYIAQETSFSPTSGIKVKQIGHSILRDERHRESHLMTFPTMAIKGLLSGNPYPELEGTCYICSSSGYLATIKFQGKNSLGMGAKNSVNARITNIRDRGRAVFEVNGQWSSRLTTRACSGSSSANEILEEFAVDDIPLAELHVKPPEEQSPWESRRAWAAVTSGIAEGSLGQIGDAKSAIEEAQREMREAESAAGIEWPTVFFRRSPSSSSQPRHQEFELLAQIIPDTDKEGAALLRPERTAGVWRFVGVGPAERLLRDGSHYHSPVEPTTRIGEEL</sequence>
<organism evidence="3 4">
    <name type="scientific">Diatrype stigma</name>
    <dbReference type="NCBI Taxonomy" id="117547"/>
    <lineage>
        <taxon>Eukaryota</taxon>
        <taxon>Fungi</taxon>
        <taxon>Dikarya</taxon>
        <taxon>Ascomycota</taxon>
        <taxon>Pezizomycotina</taxon>
        <taxon>Sordariomycetes</taxon>
        <taxon>Xylariomycetidae</taxon>
        <taxon>Xylariales</taxon>
        <taxon>Diatrypaceae</taxon>
        <taxon>Diatrype</taxon>
    </lineage>
</organism>
<dbReference type="EMBL" id="JAKJXP020000054">
    <property type="protein sequence ID" value="KAK7751095.1"/>
    <property type="molecule type" value="Genomic_DNA"/>
</dbReference>
<dbReference type="InterPro" id="IPR000648">
    <property type="entry name" value="Oxysterol-bd"/>
</dbReference>
<dbReference type="AlphaFoldDB" id="A0AAN9UMH8"/>
<dbReference type="PROSITE" id="PS01013">
    <property type="entry name" value="OSBP"/>
    <property type="match status" value="1"/>
</dbReference>
<dbReference type="GO" id="GO:0016020">
    <property type="term" value="C:membrane"/>
    <property type="evidence" value="ECO:0007669"/>
    <property type="project" value="TreeGrafter"/>
</dbReference>
<dbReference type="InterPro" id="IPR037239">
    <property type="entry name" value="OSBP_sf"/>
</dbReference>
<dbReference type="PANTHER" id="PTHR10972">
    <property type="entry name" value="OXYSTEROL-BINDING PROTEIN-RELATED"/>
    <property type="match status" value="1"/>
</dbReference>
<dbReference type="Gene3D" id="1.10.287.2720">
    <property type="match status" value="1"/>
</dbReference>
<dbReference type="GO" id="GO:0008142">
    <property type="term" value="F:oxysterol binding"/>
    <property type="evidence" value="ECO:0007669"/>
    <property type="project" value="TreeGrafter"/>
</dbReference>
<dbReference type="Gene3D" id="3.30.70.3490">
    <property type="match status" value="1"/>
</dbReference>
<keyword evidence="4" id="KW-1185">Reference proteome</keyword>
<gene>
    <name evidence="3" type="ORF">SLS62_006924</name>
</gene>
<dbReference type="Pfam" id="PF01237">
    <property type="entry name" value="Oxysterol_BP"/>
    <property type="match status" value="1"/>
</dbReference>
<dbReference type="PANTHER" id="PTHR10972:SF92">
    <property type="entry name" value="OXYSTEROL BINDING PROTEIN"/>
    <property type="match status" value="1"/>
</dbReference>
<evidence type="ECO:0000256" key="2">
    <source>
        <dbReference type="RuleBase" id="RU003844"/>
    </source>
</evidence>
<evidence type="ECO:0000256" key="1">
    <source>
        <dbReference type="ARBA" id="ARBA00008842"/>
    </source>
</evidence>
<protein>
    <recommendedName>
        <fullName evidence="5">Oxysterol-binding protein</fullName>
    </recommendedName>
</protein>